<dbReference type="Gene3D" id="3.40.1400.10">
    <property type="entry name" value="Sugar-phosphate isomerase, RpiB/LacA/LacB"/>
    <property type="match status" value="1"/>
</dbReference>
<dbReference type="PANTHER" id="PTHR43732">
    <property type="entry name" value="RIBOSE 5-PHOSPHATE ISOMERASE-RELATED"/>
    <property type="match status" value="1"/>
</dbReference>
<dbReference type="Proteomes" id="UP001515100">
    <property type="component" value="Unassembled WGS sequence"/>
</dbReference>
<proteinExistence type="inferred from homology"/>
<keyword evidence="4" id="KW-1185">Reference proteome</keyword>
<organism evidence="3 4">
    <name type="scientific">Aeromicrobium fastidiosum</name>
    <dbReference type="NCBI Taxonomy" id="52699"/>
    <lineage>
        <taxon>Bacteria</taxon>
        <taxon>Bacillati</taxon>
        <taxon>Actinomycetota</taxon>
        <taxon>Actinomycetes</taxon>
        <taxon>Propionibacteriales</taxon>
        <taxon>Nocardioidaceae</taxon>
        <taxon>Aeromicrobium</taxon>
    </lineage>
</organism>
<reference evidence="3" key="1">
    <citation type="submission" date="2019-09" db="EMBL/GenBank/DDBJ databases">
        <authorList>
            <person name="Li J."/>
        </authorList>
    </citation>
    <scope>NUCLEOTIDE SEQUENCE [LARGE SCALE GENOMIC DNA]</scope>
    <source>
        <strain evidence="3">NRBC 14897</strain>
    </source>
</reference>
<dbReference type="RefSeq" id="WP_129185183.1">
    <property type="nucleotide sequence ID" value="NZ_JAGIOG010000001.1"/>
</dbReference>
<dbReference type="NCBIfam" id="TIGR00689">
    <property type="entry name" value="rpiB_lacA_lacB"/>
    <property type="match status" value="1"/>
</dbReference>
<keyword evidence="2 3" id="KW-0413">Isomerase</keyword>
<dbReference type="InterPro" id="IPR003500">
    <property type="entry name" value="RpiB_LacA_LacB"/>
</dbReference>
<dbReference type="GO" id="GO:0005975">
    <property type="term" value="P:carbohydrate metabolic process"/>
    <property type="evidence" value="ECO:0007669"/>
    <property type="project" value="InterPro"/>
</dbReference>
<evidence type="ECO:0000256" key="1">
    <source>
        <dbReference type="ARBA" id="ARBA00008754"/>
    </source>
</evidence>
<comment type="caution">
    <text evidence="3">The sequence shown here is derived from an EMBL/GenBank/DDBJ whole genome shotgun (WGS) entry which is preliminary data.</text>
</comment>
<dbReference type="GO" id="GO:0016861">
    <property type="term" value="F:intramolecular oxidoreductase activity, interconverting aldoses and ketoses"/>
    <property type="evidence" value="ECO:0007669"/>
    <property type="project" value="UniProtKB-ARBA"/>
</dbReference>
<evidence type="ECO:0000256" key="2">
    <source>
        <dbReference type="ARBA" id="ARBA00023235"/>
    </source>
</evidence>
<sequence>MLIGLGCDPNAHDLKQTLADYAVELGHEIKDFGSDDPLYSNTAVRVAESVVRGDVDRAVVLCGTGIGVSIASNKVKGAYCALVTDAYQAERAQLSNNANMIALGSQVTGVESAKRILATYLGATYVESPRSAPKLAEMYKYEVST</sequence>
<protein>
    <submittedName>
        <fullName evidence="3">RpiB/LacA/LacB family sugar-phosphate isomerase</fullName>
    </submittedName>
</protein>
<comment type="similarity">
    <text evidence="1">Belongs to the LacAB/RpiB family.</text>
</comment>
<dbReference type="SUPFAM" id="SSF89623">
    <property type="entry name" value="Ribose/Galactose isomerase RpiB/AlsB"/>
    <property type="match status" value="1"/>
</dbReference>
<name>A0A641AHG3_9ACTN</name>
<gene>
    <name evidence="3" type="ORF">ESP62_016440</name>
</gene>
<dbReference type="EMBL" id="SDPP02000005">
    <property type="protein sequence ID" value="KAA1373556.1"/>
    <property type="molecule type" value="Genomic_DNA"/>
</dbReference>
<accession>A0A641AHG3</accession>
<dbReference type="InterPro" id="IPR036569">
    <property type="entry name" value="RpiB_LacA_LacB_sf"/>
</dbReference>
<evidence type="ECO:0000313" key="3">
    <source>
        <dbReference type="EMBL" id="KAA1373556.1"/>
    </source>
</evidence>
<dbReference type="PANTHER" id="PTHR43732:SF1">
    <property type="entry name" value="RIBOSE 5-PHOSPHATE ISOMERASE"/>
    <property type="match status" value="1"/>
</dbReference>
<dbReference type="Pfam" id="PF02502">
    <property type="entry name" value="LacAB_rpiB"/>
    <property type="match status" value="1"/>
</dbReference>
<dbReference type="AlphaFoldDB" id="A0A641AHG3"/>
<dbReference type="InterPro" id="IPR051812">
    <property type="entry name" value="SPI_LacAB/RpiB"/>
</dbReference>
<evidence type="ECO:0000313" key="4">
    <source>
        <dbReference type="Proteomes" id="UP001515100"/>
    </source>
</evidence>
<dbReference type="OrthoDB" id="1778624at2"/>
<dbReference type="PIRSF" id="PIRSF005384">
    <property type="entry name" value="RpiB_LacA_B"/>
    <property type="match status" value="1"/>
</dbReference>